<feature type="transmembrane region" description="Helical" evidence="10">
    <location>
        <begin position="237"/>
        <end position="260"/>
    </location>
</feature>
<feature type="transmembrane region" description="Helical" evidence="10">
    <location>
        <begin position="196"/>
        <end position="216"/>
    </location>
</feature>
<dbReference type="AlphaFoldDB" id="A0A369NZQ6"/>
<feature type="transmembrane region" description="Helical" evidence="10">
    <location>
        <begin position="92"/>
        <end position="113"/>
    </location>
</feature>
<evidence type="ECO:0000256" key="9">
    <source>
        <dbReference type="ARBA" id="ARBA00023251"/>
    </source>
</evidence>
<dbReference type="PROSITE" id="PS51257">
    <property type="entry name" value="PROKAR_LIPOPROTEIN"/>
    <property type="match status" value="1"/>
</dbReference>
<evidence type="ECO:0000256" key="1">
    <source>
        <dbReference type="ARBA" id="ARBA00004651"/>
    </source>
</evidence>
<dbReference type="InterPro" id="IPR002528">
    <property type="entry name" value="MATE_fam"/>
</dbReference>
<keyword evidence="9" id="KW-0046">Antibiotic resistance</keyword>
<comment type="caution">
    <text evidence="11">The sequence shown here is derived from an EMBL/GenBank/DDBJ whole genome shotgun (WGS) entry which is preliminary data.</text>
</comment>
<dbReference type="EMBL" id="PPUT01000010">
    <property type="protein sequence ID" value="RDC44976.1"/>
    <property type="molecule type" value="Genomic_DNA"/>
</dbReference>
<feature type="transmembrane region" description="Helical" evidence="10">
    <location>
        <begin position="54"/>
        <end position="80"/>
    </location>
</feature>
<accession>A0A369NZQ6</accession>
<evidence type="ECO:0000256" key="10">
    <source>
        <dbReference type="SAM" id="Phobius"/>
    </source>
</evidence>
<feature type="transmembrane region" description="Helical" evidence="10">
    <location>
        <begin position="133"/>
        <end position="153"/>
    </location>
</feature>
<feature type="transmembrane region" description="Helical" evidence="10">
    <location>
        <begin position="12"/>
        <end position="34"/>
    </location>
</feature>
<dbReference type="PANTHER" id="PTHR43823:SF3">
    <property type="entry name" value="MULTIDRUG EXPORT PROTEIN MEPA"/>
    <property type="match status" value="1"/>
</dbReference>
<protein>
    <recommendedName>
        <fullName evidence="3">Multidrug export protein MepA</fullName>
    </recommendedName>
</protein>
<reference evidence="11 12" key="1">
    <citation type="journal article" date="2018" name="Elife">
        <title>Discovery and characterization of a prevalent human gut bacterial enzyme sufficient for the inactivation of a family of plant toxins.</title>
        <authorList>
            <person name="Koppel N."/>
            <person name="Bisanz J.E."/>
            <person name="Pandelia M.E."/>
            <person name="Turnbaugh P.J."/>
            <person name="Balskus E.P."/>
        </authorList>
    </citation>
    <scope>NUCLEOTIDE SEQUENCE [LARGE SCALE GENOMIC DNA]</scope>
    <source>
        <strain evidence="11 12">OB21 GAM 11</strain>
    </source>
</reference>
<dbReference type="GO" id="GO:0042910">
    <property type="term" value="F:xenobiotic transmembrane transporter activity"/>
    <property type="evidence" value="ECO:0007669"/>
    <property type="project" value="InterPro"/>
</dbReference>
<evidence type="ECO:0000256" key="8">
    <source>
        <dbReference type="ARBA" id="ARBA00023136"/>
    </source>
</evidence>
<keyword evidence="5" id="KW-1003">Cell membrane</keyword>
<keyword evidence="8 10" id="KW-0472">Membrane</keyword>
<gene>
    <name evidence="11" type="ORF">C1850_05295</name>
</gene>
<dbReference type="PIRSF" id="PIRSF006603">
    <property type="entry name" value="DinF"/>
    <property type="match status" value="1"/>
</dbReference>
<dbReference type="GO" id="GO:0046677">
    <property type="term" value="P:response to antibiotic"/>
    <property type="evidence" value="ECO:0007669"/>
    <property type="project" value="UniProtKB-KW"/>
</dbReference>
<feature type="transmembrane region" description="Helical" evidence="10">
    <location>
        <begin position="389"/>
        <end position="410"/>
    </location>
</feature>
<organism evidence="11 12">
    <name type="scientific">Adlercreutzia equolifaciens subsp. celatus</name>
    <dbReference type="NCBI Taxonomy" id="394340"/>
    <lineage>
        <taxon>Bacteria</taxon>
        <taxon>Bacillati</taxon>
        <taxon>Actinomycetota</taxon>
        <taxon>Coriobacteriia</taxon>
        <taxon>Eggerthellales</taxon>
        <taxon>Eggerthellaceae</taxon>
        <taxon>Adlercreutzia</taxon>
    </lineage>
</organism>
<evidence type="ECO:0000256" key="7">
    <source>
        <dbReference type="ARBA" id="ARBA00022989"/>
    </source>
</evidence>
<keyword evidence="4" id="KW-0813">Transport</keyword>
<feature type="transmembrane region" description="Helical" evidence="10">
    <location>
        <begin position="416"/>
        <end position="438"/>
    </location>
</feature>
<dbReference type="InterPro" id="IPR051327">
    <property type="entry name" value="MATE_MepA_subfamily"/>
</dbReference>
<feature type="transmembrane region" description="Helical" evidence="10">
    <location>
        <begin position="272"/>
        <end position="293"/>
    </location>
</feature>
<dbReference type="InterPro" id="IPR045070">
    <property type="entry name" value="MATE_MepA-like"/>
</dbReference>
<dbReference type="PANTHER" id="PTHR43823">
    <property type="entry name" value="SPORULATION PROTEIN YKVU"/>
    <property type="match status" value="1"/>
</dbReference>
<feature type="transmembrane region" description="Helical" evidence="10">
    <location>
        <begin position="361"/>
        <end position="382"/>
    </location>
</feature>
<feature type="transmembrane region" description="Helical" evidence="10">
    <location>
        <begin position="314"/>
        <end position="337"/>
    </location>
</feature>
<dbReference type="Proteomes" id="UP000253805">
    <property type="component" value="Unassembled WGS sequence"/>
</dbReference>
<dbReference type="Pfam" id="PF01554">
    <property type="entry name" value="MatE"/>
    <property type="match status" value="2"/>
</dbReference>
<dbReference type="GO" id="GO:0015297">
    <property type="term" value="F:antiporter activity"/>
    <property type="evidence" value="ECO:0007669"/>
    <property type="project" value="InterPro"/>
</dbReference>
<proteinExistence type="inferred from homology"/>
<evidence type="ECO:0000256" key="3">
    <source>
        <dbReference type="ARBA" id="ARBA00022106"/>
    </source>
</evidence>
<feature type="transmembrane region" description="Helical" evidence="10">
    <location>
        <begin position="165"/>
        <end position="190"/>
    </location>
</feature>
<evidence type="ECO:0000313" key="11">
    <source>
        <dbReference type="EMBL" id="RDC44976.1"/>
    </source>
</evidence>
<name>A0A369NZQ6_9ACTN</name>
<dbReference type="RefSeq" id="WP_114548860.1">
    <property type="nucleotide sequence ID" value="NZ_PPUT01000010.1"/>
</dbReference>
<keyword evidence="6 10" id="KW-0812">Transmembrane</keyword>
<evidence type="ECO:0000256" key="5">
    <source>
        <dbReference type="ARBA" id="ARBA00022475"/>
    </source>
</evidence>
<comment type="similarity">
    <text evidence="2">Belongs to the multi antimicrobial extrusion (MATE) (TC 2.A.66.1) family. MepA subfamily.</text>
</comment>
<dbReference type="CDD" id="cd13143">
    <property type="entry name" value="MATE_MepA_like"/>
    <property type="match status" value="1"/>
</dbReference>
<dbReference type="GO" id="GO:0005886">
    <property type="term" value="C:plasma membrane"/>
    <property type="evidence" value="ECO:0007669"/>
    <property type="project" value="UniProtKB-SubCell"/>
</dbReference>
<evidence type="ECO:0000256" key="6">
    <source>
        <dbReference type="ARBA" id="ARBA00022692"/>
    </source>
</evidence>
<dbReference type="InterPro" id="IPR048279">
    <property type="entry name" value="MdtK-like"/>
</dbReference>
<evidence type="ECO:0000256" key="4">
    <source>
        <dbReference type="ARBA" id="ARBA00022448"/>
    </source>
</evidence>
<keyword evidence="7 10" id="KW-1133">Transmembrane helix</keyword>
<sequence>MSVDMSKHFSTSALIRFTLPTIAMMIFTSCYTIVDGFFVSNYAGKTALAAVNLIFPAVMILASVGMMIGTGGSALVAKTLGEGDRPRARRHFSLLIIFAFVVGSVLSLGGWFFMEPTATMLGATPGSQMHHDAALYGRMMMISLPFFILQYAFQSFFVTAGKPKYGFLVIVAAGVANILLDFLFVGVFGWGLPGAALATNIGELIGGGIPLVYFARKRSTHLYFVRPHLRWPVIGKACANGSSEMVTNIAMSLVGILYNWQLLRFIGEDGVAAYGVIMYTVMIFSAVFMGYSVGTSPLMSFQYGAQNHTEMRSLLWKSLGLIGVASVVMFLLGQWLAAPLSAIFVSYDAALLELTVSAYKLYALCFLFMGFAMYASAFFTALNNGLVSALISFLRTLVLQVAAVIVLPMLFGIDGIWLSVTVGDGLTCLVAATFMIALSGRYGYRKGGLSPKAQARLAAKEQA</sequence>
<evidence type="ECO:0000256" key="2">
    <source>
        <dbReference type="ARBA" id="ARBA00008417"/>
    </source>
</evidence>
<evidence type="ECO:0000313" key="12">
    <source>
        <dbReference type="Proteomes" id="UP000253805"/>
    </source>
</evidence>
<comment type="subcellular location">
    <subcellularLocation>
        <location evidence="1">Cell membrane</location>
        <topology evidence="1">Multi-pass membrane protein</topology>
    </subcellularLocation>
</comment>